<evidence type="ECO:0000313" key="3">
    <source>
        <dbReference type="Proteomes" id="UP000249299"/>
    </source>
</evidence>
<reference evidence="2 3" key="1">
    <citation type="submission" date="2017-07" db="EMBL/GenBank/DDBJ databases">
        <title>Draft Genome Sequences of Select Purple Nonsulfur Bacteria.</title>
        <authorList>
            <person name="Lasarre B."/>
            <person name="Mckinlay J.B."/>
        </authorList>
    </citation>
    <scope>NUCLEOTIDE SEQUENCE [LARGE SCALE GENOMIC DNA]</scope>
    <source>
        <strain evidence="2 3">DSM 11290</strain>
    </source>
</reference>
<dbReference type="GO" id="GO:0005524">
    <property type="term" value="F:ATP binding"/>
    <property type="evidence" value="ECO:0007669"/>
    <property type="project" value="InterPro"/>
</dbReference>
<feature type="domain" description="HPr kinase/phosphorylase C-terminal" evidence="1">
    <location>
        <begin position="8"/>
        <end position="87"/>
    </location>
</feature>
<dbReference type="AlphaFoldDB" id="A0A327JDF7"/>
<name>A0A327JDF7_9HYPH</name>
<sequence>MADTPFQTHATALLFGASGVLIRGASGSGKSLLAWTLLQRAGDGMFGALVADDRVEVSAVNGRLIARAPKPLAGLIELRGRGILKIAHEPACVVRLVVDIVGTDGLERMPDPADLETVLCGVRLPRQPVRDGGAEATRLVRAALSGLVPQDVPAA</sequence>
<dbReference type="GO" id="GO:0006109">
    <property type="term" value="P:regulation of carbohydrate metabolic process"/>
    <property type="evidence" value="ECO:0007669"/>
    <property type="project" value="InterPro"/>
</dbReference>
<dbReference type="Proteomes" id="UP000249299">
    <property type="component" value="Unassembled WGS sequence"/>
</dbReference>
<protein>
    <recommendedName>
        <fullName evidence="1">HPr kinase/phosphorylase C-terminal domain-containing protein</fullName>
    </recommendedName>
</protein>
<dbReference type="RefSeq" id="WP_111436695.1">
    <property type="nucleotide sequence ID" value="NZ_JACIGG010000009.1"/>
</dbReference>
<dbReference type="CDD" id="cd01918">
    <property type="entry name" value="HprK_C"/>
    <property type="match status" value="1"/>
</dbReference>
<gene>
    <name evidence="2" type="ORF">CH339_22590</name>
</gene>
<dbReference type="EMBL" id="NPEV01000082">
    <property type="protein sequence ID" value="RAI24263.1"/>
    <property type="molecule type" value="Genomic_DNA"/>
</dbReference>
<dbReference type="GO" id="GO:0000155">
    <property type="term" value="F:phosphorelay sensor kinase activity"/>
    <property type="evidence" value="ECO:0007669"/>
    <property type="project" value="InterPro"/>
</dbReference>
<dbReference type="SUPFAM" id="SSF53795">
    <property type="entry name" value="PEP carboxykinase-like"/>
    <property type="match status" value="1"/>
</dbReference>
<dbReference type="InterPro" id="IPR011104">
    <property type="entry name" value="Hpr_kin/Pase_C"/>
</dbReference>
<dbReference type="Gene3D" id="3.40.50.300">
    <property type="entry name" value="P-loop containing nucleotide triphosphate hydrolases"/>
    <property type="match status" value="1"/>
</dbReference>
<evidence type="ECO:0000313" key="2">
    <source>
        <dbReference type="EMBL" id="RAI24263.1"/>
    </source>
</evidence>
<dbReference type="InterPro" id="IPR027417">
    <property type="entry name" value="P-loop_NTPase"/>
</dbReference>
<evidence type="ECO:0000259" key="1">
    <source>
        <dbReference type="Pfam" id="PF07475"/>
    </source>
</evidence>
<organism evidence="2 3">
    <name type="scientific">Rhodobium orientis</name>
    <dbReference type="NCBI Taxonomy" id="34017"/>
    <lineage>
        <taxon>Bacteria</taxon>
        <taxon>Pseudomonadati</taxon>
        <taxon>Pseudomonadota</taxon>
        <taxon>Alphaproteobacteria</taxon>
        <taxon>Hyphomicrobiales</taxon>
        <taxon>Rhodobiaceae</taxon>
        <taxon>Rhodobium</taxon>
    </lineage>
</organism>
<dbReference type="OrthoDB" id="8326226at2"/>
<keyword evidence="3" id="KW-1185">Reference proteome</keyword>
<proteinExistence type="predicted"/>
<comment type="caution">
    <text evidence="2">The sequence shown here is derived from an EMBL/GenBank/DDBJ whole genome shotgun (WGS) entry which is preliminary data.</text>
</comment>
<accession>A0A327JDF7</accession>
<dbReference type="Pfam" id="PF07475">
    <property type="entry name" value="Hpr_kinase_C"/>
    <property type="match status" value="1"/>
</dbReference>